<evidence type="ECO:0000259" key="1">
    <source>
        <dbReference type="Pfam" id="PF07944"/>
    </source>
</evidence>
<dbReference type="InterPro" id="IPR012878">
    <property type="entry name" value="Beta-AFase-like_GH127_cat"/>
</dbReference>
<dbReference type="PANTHER" id="PTHR31151:SF0">
    <property type="entry name" value="PROLINE-TRNA LIGASE (DUF1680)"/>
    <property type="match status" value="1"/>
</dbReference>
<organism evidence="3 4">
    <name type="scientific">Natronoflexus pectinivorans</name>
    <dbReference type="NCBI Taxonomy" id="682526"/>
    <lineage>
        <taxon>Bacteria</taxon>
        <taxon>Pseudomonadati</taxon>
        <taxon>Bacteroidota</taxon>
        <taxon>Bacteroidia</taxon>
        <taxon>Marinilabiliales</taxon>
        <taxon>Marinilabiliaceae</taxon>
        <taxon>Natronoflexus</taxon>
    </lineage>
</organism>
<sequence>MKNFKVLTVLLSVLIYSCSSSKVQDKSISDFSIDVALPFPGHLVTLNDSWVKEREELNTEYLRSLDSDRLLHNFRENAGLPTNAKPLDGWEAPWVGLKGHFTGHYLSAASFLVARYGDSDFLERINYMVDELYKCQMVFGNGYLSAFPERDFDVLESQFGGVWAPYYTYNKIMQGLLDAYIFAGNQRALDMVKQMAAYVKMRMSKLDEETIEKVLYSVGANPMNEAGAMNEVLYKLYAVTNDSVHLELAQLFDRDWFLKPMANNENILSGLHSNTHIVLVNGFAEAYPINKNAKYRNAVINFWDMLINYHVYANGSSSGPRPNVITPTSLSAEHWGVPGVLSNTMTKEIAETCVSHNTQKISKSLFSWTAEPKYADAFMNTFYNSVMALQSARTGKCVYHLPLGSPRQKKFLAENDFHCCNGSSIEAFAQLNSGIYFHHNSTLWINMYIPSKLNWTEMGVEIEQTGDFPLSPSVEFSVSTPEERELDLRFFIPSWANNLTVSINDEIQNIEIKPESFLSFNREWNDGDKVSLSFDYDFHIKTMPDDESVIALFYGPILLAFKSGNELILKGDHESILANLVSENDMFYLNNNGSTYTLKPLFEIEDEVYGVYATIRSF</sequence>
<comment type="caution">
    <text evidence="3">The sequence shown here is derived from an EMBL/GenBank/DDBJ whole genome shotgun (WGS) entry which is preliminary data.</text>
</comment>
<evidence type="ECO:0000259" key="2">
    <source>
        <dbReference type="Pfam" id="PF20736"/>
    </source>
</evidence>
<dbReference type="SUPFAM" id="SSF48208">
    <property type="entry name" value="Six-hairpin glycosidases"/>
    <property type="match status" value="1"/>
</dbReference>
<dbReference type="GO" id="GO:0005975">
    <property type="term" value="P:carbohydrate metabolic process"/>
    <property type="evidence" value="ECO:0007669"/>
    <property type="project" value="InterPro"/>
</dbReference>
<dbReference type="EMBL" id="SLWK01000001">
    <property type="protein sequence ID" value="TCO10678.1"/>
    <property type="molecule type" value="Genomic_DNA"/>
</dbReference>
<keyword evidence="4" id="KW-1185">Reference proteome</keyword>
<dbReference type="Pfam" id="PF07944">
    <property type="entry name" value="Beta-AFase-like_GH127_cat"/>
    <property type="match status" value="1"/>
</dbReference>
<dbReference type="InterPro" id="IPR049046">
    <property type="entry name" value="Beta-AFase-like_GH127_middle"/>
</dbReference>
<dbReference type="AlphaFoldDB" id="A0A4R2GNU9"/>
<dbReference type="PROSITE" id="PS51257">
    <property type="entry name" value="PROKAR_LIPOPROTEIN"/>
    <property type="match status" value="1"/>
</dbReference>
<feature type="domain" description="Non-reducing end beta-L-arabinofuranosidase-like GH127 middle" evidence="2">
    <location>
        <begin position="442"/>
        <end position="535"/>
    </location>
</feature>
<dbReference type="PANTHER" id="PTHR31151">
    <property type="entry name" value="PROLINE-TRNA LIGASE (DUF1680)"/>
    <property type="match status" value="1"/>
</dbReference>
<dbReference type="Proteomes" id="UP000295221">
    <property type="component" value="Unassembled WGS sequence"/>
</dbReference>
<evidence type="ECO:0008006" key="5">
    <source>
        <dbReference type="Google" id="ProtNLM"/>
    </source>
</evidence>
<accession>A0A4R2GNU9</accession>
<protein>
    <recommendedName>
        <fullName evidence="5">DUF1680 family protein</fullName>
    </recommendedName>
</protein>
<reference evidence="3 4" key="1">
    <citation type="submission" date="2019-03" db="EMBL/GenBank/DDBJ databases">
        <title>Genomic Encyclopedia of Type Strains, Phase IV (KMG-IV): sequencing the most valuable type-strain genomes for metagenomic binning, comparative biology and taxonomic classification.</title>
        <authorList>
            <person name="Goeker M."/>
        </authorList>
    </citation>
    <scope>NUCLEOTIDE SEQUENCE [LARGE SCALE GENOMIC DNA]</scope>
    <source>
        <strain evidence="3 4">DSM 24179</strain>
    </source>
</reference>
<feature type="domain" description="Non-reducing end beta-L-arabinofuranosidase-like GH127 catalytic" evidence="1">
    <location>
        <begin position="44"/>
        <end position="432"/>
    </location>
</feature>
<dbReference type="InterPro" id="IPR008928">
    <property type="entry name" value="6-hairpin_glycosidase_sf"/>
</dbReference>
<dbReference type="OrthoDB" id="9757939at2"/>
<evidence type="ECO:0000313" key="4">
    <source>
        <dbReference type="Proteomes" id="UP000295221"/>
    </source>
</evidence>
<proteinExistence type="predicted"/>
<dbReference type="Pfam" id="PF20736">
    <property type="entry name" value="Glyco_hydro127M"/>
    <property type="match status" value="1"/>
</dbReference>
<evidence type="ECO:0000313" key="3">
    <source>
        <dbReference type="EMBL" id="TCO10678.1"/>
    </source>
</evidence>
<dbReference type="RefSeq" id="WP_132431357.1">
    <property type="nucleotide sequence ID" value="NZ_SLWK01000001.1"/>
</dbReference>
<gene>
    <name evidence="3" type="ORF">EV194_101309</name>
</gene>
<name>A0A4R2GNU9_9BACT</name>